<accession>A0A7I8WB84</accession>
<dbReference type="EMBL" id="CAJFCJ010000026">
    <property type="protein sequence ID" value="CAD5125378.1"/>
    <property type="molecule type" value="Genomic_DNA"/>
</dbReference>
<evidence type="ECO:0000313" key="2">
    <source>
        <dbReference type="EMBL" id="CAD5125378.1"/>
    </source>
</evidence>
<dbReference type="OrthoDB" id="10007483at2759"/>
<keyword evidence="3" id="KW-1185">Reference proteome</keyword>
<protein>
    <submittedName>
        <fullName evidence="2">Uncharacterized protein</fullName>
    </submittedName>
</protein>
<proteinExistence type="predicted"/>
<dbReference type="PANTHER" id="PTHR21219:SF4">
    <property type="entry name" value="PID DOMAIN-CONTAINING PROTEIN"/>
    <property type="match status" value="1"/>
</dbReference>
<dbReference type="AlphaFoldDB" id="A0A7I8WB84"/>
<organism evidence="2 3">
    <name type="scientific">Dimorphilus gyrociliatus</name>
    <dbReference type="NCBI Taxonomy" id="2664684"/>
    <lineage>
        <taxon>Eukaryota</taxon>
        <taxon>Metazoa</taxon>
        <taxon>Spiralia</taxon>
        <taxon>Lophotrochozoa</taxon>
        <taxon>Annelida</taxon>
        <taxon>Polychaeta</taxon>
        <taxon>Polychaeta incertae sedis</taxon>
        <taxon>Dinophilidae</taxon>
        <taxon>Dimorphilus</taxon>
    </lineage>
</organism>
<feature type="region of interest" description="Disordered" evidence="1">
    <location>
        <begin position="291"/>
        <end position="321"/>
    </location>
</feature>
<dbReference type="Proteomes" id="UP000549394">
    <property type="component" value="Unassembled WGS sequence"/>
</dbReference>
<evidence type="ECO:0000313" key="3">
    <source>
        <dbReference type="Proteomes" id="UP000549394"/>
    </source>
</evidence>
<dbReference type="PANTHER" id="PTHR21219">
    <property type="entry name" value="FI19613P1"/>
    <property type="match status" value="1"/>
</dbReference>
<gene>
    <name evidence="2" type="ORF">DGYR_LOCUS12756</name>
</gene>
<comment type="caution">
    <text evidence="2">The sequence shown here is derived from an EMBL/GenBank/DDBJ whole genome shotgun (WGS) entry which is preliminary data.</text>
</comment>
<sequence length="392" mass="43746">MNSAMFEVDYLGSSSSLGIGTGVGALQKPLKVLYTTYVQKQSASKIPNMKTLSLSEMGLTLSENGNDIHFNMDNIILWDVVQFVMLKDKKKTRIAFEPLDTEQNINMKDNLFTVIDKKEVTMFSKVSNHPAILAFVARRPAGIKSLDVHAFICGSDNDAKEVHDMLNQLNLSRQSNNREKGVFSYNPYDDMAAAGSVKSVTAVVTPRARSVRMKSSLSTSCIKLTQDVFNPIEDDFYTNRIEKNEIEFQQKAFEFKDDQYANEEDTTYCNLPTPDQAVFISTLAAQEAIRRKREKASYPKPRSSSPGYEKTLPIPKSSPPPVSIRVHNAKDKPVAKVTPRIGVKVLPKMQTTEKKTTNTMGITESMSALIVNDDSIKPSSQTNFEKCLGYLP</sequence>
<reference evidence="2 3" key="1">
    <citation type="submission" date="2020-08" db="EMBL/GenBank/DDBJ databases">
        <authorList>
            <person name="Hejnol A."/>
        </authorList>
    </citation>
    <scope>NUCLEOTIDE SEQUENCE [LARGE SCALE GENOMIC DNA]</scope>
</reference>
<evidence type="ECO:0000256" key="1">
    <source>
        <dbReference type="SAM" id="MobiDB-lite"/>
    </source>
</evidence>
<name>A0A7I8WB84_9ANNE</name>